<feature type="transmembrane region" description="Helical" evidence="7">
    <location>
        <begin position="124"/>
        <end position="146"/>
    </location>
</feature>
<proteinExistence type="inferred from homology"/>
<organism evidence="8">
    <name type="scientific">human gut metagenome</name>
    <dbReference type="NCBI Taxonomy" id="408170"/>
    <lineage>
        <taxon>unclassified sequences</taxon>
        <taxon>metagenomes</taxon>
        <taxon>organismal metagenomes</taxon>
    </lineage>
</organism>
<evidence type="ECO:0000256" key="4">
    <source>
        <dbReference type="ARBA" id="ARBA00022692"/>
    </source>
</evidence>
<keyword evidence="6 7" id="KW-0472">Membrane</keyword>
<protein>
    <submittedName>
        <fullName evidence="8">Chromate transporter</fullName>
    </submittedName>
</protein>
<dbReference type="Pfam" id="PF02417">
    <property type="entry name" value="Chromate_transp"/>
    <property type="match status" value="1"/>
</dbReference>
<evidence type="ECO:0000256" key="6">
    <source>
        <dbReference type="ARBA" id="ARBA00023136"/>
    </source>
</evidence>
<dbReference type="InterPro" id="IPR003370">
    <property type="entry name" value="Chromate_transpt"/>
</dbReference>
<keyword evidence="3" id="KW-1003">Cell membrane</keyword>
<dbReference type="PANTHER" id="PTHR43663">
    <property type="entry name" value="CHROMATE TRANSPORT PROTEIN-RELATED"/>
    <property type="match status" value="1"/>
</dbReference>
<dbReference type="InterPro" id="IPR052518">
    <property type="entry name" value="CHR_Transporter"/>
</dbReference>
<dbReference type="GO" id="GO:0005886">
    <property type="term" value="C:plasma membrane"/>
    <property type="evidence" value="ECO:0007669"/>
    <property type="project" value="UniProtKB-SubCell"/>
</dbReference>
<reference evidence="8" key="1">
    <citation type="journal article" date="2013" name="Environ. Microbiol.">
        <title>Microbiota from the distal guts of lean and obese adolescents exhibit partial functional redundancy besides clear differences in community structure.</title>
        <authorList>
            <person name="Ferrer M."/>
            <person name="Ruiz A."/>
            <person name="Lanza F."/>
            <person name="Haange S.B."/>
            <person name="Oberbach A."/>
            <person name="Till H."/>
            <person name="Bargiela R."/>
            <person name="Campoy C."/>
            <person name="Segura M.T."/>
            <person name="Richter M."/>
            <person name="von Bergen M."/>
            <person name="Seifert J."/>
            <person name="Suarez A."/>
        </authorList>
    </citation>
    <scope>NUCLEOTIDE SEQUENCE</scope>
</reference>
<feature type="non-terminal residue" evidence="8">
    <location>
        <position position="1"/>
    </location>
</feature>
<keyword evidence="4 7" id="KW-0812">Transmembrane</keyword>
<feature type="transmembrane region" description="Helical" evidence="7">
    <location>
        <begin position="21"/>
        <end position="44"/>
    </location>
</feature>
<feature type="transmembrane region" description="Helical" evidence="7">
    <location>
        <begin position="95"/>
        <end position="117"/>
    </location>
</feature>
<comment type="similarity">
    <text evidence="2">Belongs to the chromate ion transporter (CHR) (TC 2.A.51) family.</text>
</comment>
<comment type="subcellular location">
    <subcellularLocation>
        <location evidence="1">Cell membrane</location>
        <topology evidence="1">Multi-pass membrane protein</topology>
    </subcellularLocation>
</comment>
<evidence type="ECO:0000256" key="2">
    <source>
        <dbReference type="ARBA" id="ARBA00005262"/>
    </source>
</evidence>
<dbReference type="GO" id="GO:0015109">
    <property type="term" value="F:chromate transmembrane transporter activity"/>
    <property type="evidence" value="ECO:0007669"/>
    <property type="project" value="InterPro"/>
</dbReference>
<accession>K1T773</accession>
<evidence type="ECO:0000256" key="3">
    <source>
        <dbReference type="ARBA" id="ARBA00022475"/>
    </source>
</evidence>
<sequence>KRMEKSSMESREEEKESRRKVLWKIFVSTLYLSAFTFGGGYVIVTLMKKKFVDEYHWIGEDEMLDLVAIAQSSPGAIAVNGAIVVGYKLLGIPGALVAILGTILPPFVIIAAISVCYNVFRSNFFVAQMLSGMQAGVGAVIASVTYDMGAPIVKEKDPMSLVIMLGAFLAACILEINVVYIVIVCGLIGLVRTLLSKRRSGK</sequence>
<keyword evidence="5 7" id="KW-1133">Transmembrane helix</keyword>
<name>K1T773_9ZZZZ</name>
<feature type="transmembrane region" description="Helical" evidence="7">
    <location>
        <begin position="158"/>
        <end position="191"/>
    </location>
</feature>
<comment type="caution">
    <text evidence="8">The sequence shown here is derived from an EMBL/GenBank/DDBJ whole genome shotgun (WGS) entry which is preliminary data.</text>
</comment>
<evidence type="ECO:0000256" key="7">
    <source>
        <dbReference type="SAM" id="Phobius"/>
    </source>
</evidence>
<dbReference type="AlphaFoldDB" id="K1T773"/>
<dbReference type="EMBL" id="AJWZ01005152">
    <property type="protein sequence ID" value="EKC63379.1"/>
    <property type="molecule type" value="Genomic_DNA"/>
</dbReference>
<evidence type="ECO:0000256" key="5">
    <source>
        <dbReference type="ARBA" id="ARBA00022989"/>
    </source>
</evidence>
<evidence type="ECO:0000313" key="8">
    <source>
        <dbReference type="EMBL" id="EKC63379.1"/>
    </source>
</evidence>
<evidence type="ECO:0000256" key="1">
    <source>
        <dbReference type="ARBA" id="ARBA00004651"/>
    </source>
</evidence>
<dbReference type="PANTHER" id="PTHR43663:SF1">
    <property type="entry name" value="CHROMATE TRANSPORTER"/>
    <property type="match status" value="1"/>
</dbReference>
<gene>
    <name evidence="8" type="ORF">OBE_07492</name>
</gene>